<feature type="transmembrane region" description="Helical" evidence="8">
    <location>
        <begin position="13"/>
        <end position="46"/>
    </location>
</feature>
<dbReference type="GO" id="GO:0055085">
    <property type="term" value="P:transmembrane transport"/>
    <property type="evidence" value="ECO:0007669"/>
    <property type="project" value="TreeGrafter"/>
</dbReference>
<dbReference type="PANTHER" id="PTHR21716">
    <property type="entry name" value="TRANSMEMBRANE PROTEIN"/>
    <property type="match status" value="1"/>
</dbReference>
<dbReference type="PANTHER" id="PTHR21716:SF53">
    <property type="entry name" value="PERMEASE PERM-RELATED"/>
    <property type="match status" value="1"/>
</dbReference>
<gene>
    <name evidence="9" type="ORF">GS398_08235</name>
</gene>
<feature type="transmembrane region" description="Helical" evidence="8">
    <location>
        <begin position="140"/>
        <end position="163"/>
    </location>
</feature>
<reference evidence="9 10" key="1">
    <citation type="submission" date="2019-11" db="EMBL/GenBank/DDBJ databases">
        <title>Pedobacter sp. HMF7056 Genome sequencing and assembly.</title>
        <authorList>
            <person name="Kang H."/>
            <person name="Kim H."/>
            <person name="Joh K."/>
        </authorList>
    </citation>
    <scope>NUCLEOTIDE SEQUENCE [LARGE SCALE GENOMIC DNA]</scope>
    <source>
        <strain evidence="9 10">HMF7056</strain>
    </source>
</reference>
<evidence type="ECO:0000256" key="4">
    <source>
        <dbReference type="ARBA" id="ARBA00022475"/>
    </source>
</evidence>
<dbReference type="EMBL" id="WVHS01000002">
    <property type="protein sequence ID" value="MXV15287.1"/>
    <property type="molecule type" value="Genomic_DNA"/>
</dbReference>
<proteinExistence type="inferred from homology"/>
<accession>A0A7K1XWU3</accession>
<protein>
    <submittedName>
        <fullName evidence="9">AI-2E family transporter</fullName>
    </submittedName>
</protein>
<evidence type="ECO:0000256" key="2">
    <source>
        <dbReference type="ARBA" id="ARBA00009773"/>
    </source>
</evidence>
<feature type="transmembrane region" description="Helical" evidence="8">
    <location>
        <begin position="226"/>
        <end position="249"/>
    </location>
</feature>
<keyword evidence="5 8" id="KW-0812">Transmembrane</keyword>
<organism evidence="9 10">
    <name type="scientific">Hufsiella ginkgonis</name>
    <dbReference type="NCBI Taxonomy" id="2695274"/>
    <lineage>
        <taxon>Bacteria</taxon>
        <taxon>Pseudomonadati</taxon>
        <taxon>Bacteroidota</taxon>
        <taxon>Sphingobacteriia</taxon>
        <taxon>Sphingobacteriales</taxon>
        <taxon>Sphingobacteriaceae</taxon>
        <taxon>Hufsiella</taxon>
    </lineage>
</organism>
<dbReference type="Proteomes" id="UP000451233">
    <property type="component" value="Unassembled WGS sequence"/>
</dbReference>
<comment type="similarity">
    <text evidence="2">Belongs to the autoinducer-2 exporter (AI-2E) (TC 2.A.86) family.</text>
</comment>
<evidence type="ECO:0000313" key="10">
    <source>
        <dbReference type="Proteomes" id="UP000451233"/>
    </source>
</evidence>
<sequence length="361" mass="39199">MQSPSLTKPVHLLLFLVLLFTGLYFAKTVLVPVAIAGVLAMLLTPLADFLQRKKCRKAVAALLCVLTLLGFLAVIIGLLKWQLSDLSTDLDKIGDRLSDISREIKRYINQNLGVSYKKQEEIIDGQSAMAGAGGSQVGTIAAFLFDATVNFVLVVVYLFLFLLSRDHLEGFVLRVVAGEDKKEATAIISGAVKMTQQYLTGLAVMIVMLWVLYGIGFSIVGVKNALFFAVLCGLLEIIPFAGNLAGTMLTVMMVMIQGGDIVMIFSVLAVYAVVQFAQTYIIEPLVVGSEVNLNPLFTILSIVIWEAVWGIAGMFLAIPMMGVLKIVCDHVTPLKPYGYLIGNGDKKGGKLAERIKSLFGR</sequence>
<keyword evidence="3" id="KW-0813">Transport</keyword>
<feature type="transmembrane region" description="Helical" evidence="8">
    <location>
        <begin position="58"/>
        <end position="79"/>
    </location>
</feature>
<evidence type="ECO:0000256" key="5">
    <source>
        <dbReference type="ARBA" id="ARBA00022692"/>
    </source>
</evidence>
<dbReference type="AlphaFoldDB" id="A0A7K1XWU3"/>
<keyword evidence="6 8" id="KW-1133">Transmembrane helix</keyword>
<name>A0A7K1XWU3_9SPHI</name>
<evidence type="ECO:0000256" key="1">
    <source>
        <dbReference type="ARBA" id="ARBA00004651"/>
    </source>
</evidence>
<evidence type="ECO:0000256" key="8">
    <source>
        <dbReference type="SAM" id="Phobius"/>
    </source>
</evidence>
<evidence type="ECO:0000256" key="6">
    <source>
        <dbReference type="ARBA" id="ARBA00022989"/>
    </source>
</evidence>
<dbReference type="GO" id="GO:0005886">
    <property type="term" value="C:plasma membrane"/>
    <property type="evidence" value="ECO:0007669"/>
    <property type="project" value="UniProtKB-SubCell"/>
</dbReference>
<comment type="caution">
    <text evidence="9">The sequence shown here is derived from an EMBL/GenBank/DDBJ whole genome shotgun (WGS) entry which is preliminary data.</text>
</comment>
<keyword evidence="4" id="KW-1003">Cell membrane</keyword>
<evidence type="ECO:0000313" key="9">
    <source>
        <dbReference type="EMBL" id="MXV15287.1"/>
    </source>
</evidence>
<comment type="subcellular location">
    <subcellularLocation>
        <location evidence="1">Cell membrane</location>
        <topology evidence="1">Multi-pass membrane protein</topology>
    </subcellularLocation>
</comment>
<keyword evidence="7 8" id="KW-0472">Membrane</keyword>
<evidence type="ECO:0000256" key="7">
    <source>
        <dbReference type="ARBA" id="ARBA00023136"/>
    </source>
</evidence>
<dbReference type="InterPro" id="IPR002549">
    <property type="entry name" value="AI-2E-like"/>
</dbReference>
<feature type="transmembrane region" description="Helical" evidence="8">
    <location>
        <begin position="261"/>
        <end position="281"/>
    </location>
</feature>
<feature type="transmembrane region" description="Helical" evidence="8">
    <location>
        <begin position="293"/>
        <end position="317"/>
    </location>
</feature>
<keyword evidence="10" id="KW-1185">Reference proteome</keyword>
<dbReference type="Pfam" id="PF01594">
    <property type="entry name" value="AI-2E_transport"/>
    <property type="match status" value="1"/>
</dbReference>
<feature type="transmembrane region" description="Helical" evidence="8">
    <location>
        <begin position="198"/>
        <end position="220"/>
    </location>
</feature>
<dbReference type="RefSeq" id="WP_160906291.1">
    <property type="nucleotide sequence ID" value="NZ_WVHS01000002.1"/>
</dbReference>
<evidence type="ECO:0000256" key="3">
    <source>
        <dbReference type="ARBA" id="ARBA00022448"/>
    </source>
</evidence>